<dbReference type="EMBL" id="BAABJP010000036">
    <property type="protein sequence ID" value="GAA5166398.1"/>
    <property type="molecule type" value="Genomic_DNA"/>
</dbReference>
<dbReference type="Pfam" id="PF13302">
    <property type="entry name" value="Acetyltransf_3"/>
    <property type="match status" value="1"/>
</dbReference>
<dbReference type="PANTHER" id="PTHR43441">
    <property type="entry name" value="RIBOSOMAL-PROTEIN-SERINE ACETYLTRANSFERASE"/>
    <property type="match status" value="1"/>
</dbReference>
<feature type="domain" description="N-acetyltransferase" evidence="1">
    <location>
        <begin position="12"/>
        <end position="179"/>
    </location>
</feature>
<evidence type="ECO:0000313" key="3">
    <source>
        <dbReference type="Proteomes" id="UP001428817"/>
    </source>
</evidence>
<evidence type="ECO:0000259" key="1">
    <source>
        <dbReference type="PROSITE" id="PS51186"/>
    </source>
</evidence>
<dbReference type="PROSITE" id="PS51186">
    <property type="entry name" value="GNAT"/>
    <property type="match status" value="1"/>
</dbReference>
<accession>A0ABP9QS48</accession>
<dbReference type="RefSeq" id="WP_185060582.1">
    <property type="nucleotide sequence ID" value="NZ_BAABJP010000036.1"/>
</dbReference>
<gene>
    <name evidence="2" type="ORF">GCM10023321_57460</name>
</gene>
<dbReference type="PANTHER" id="PTHR43441:SF2">
    <property type="entry name" value="FAMILY ACETYLTRANSFERASE, PUTATIVE (AFU_ORTHOLOGUE AFUA_7G00850)-RELATED"/>
    <property type="match status" value="1"/>
</dbReference>
<reference evidence="3" key="1">
    <citation type="journal article" date="2019" name="Int. J. Syst. Evol. Microbiol.">
        <title>The Global Catalogue of Microorganisms (GCM) 10K type strain sequencing project: providing services to taxonomists for standard genome sequencing and annotation.</title>
        <authorList>
            <consortium name="The Broad Institute Genomics Platform"/>
            <consortium name="The Broad Institute Genome Sequencing Center for Infectious Disease"/>
            <person name="Wu L."/>
            <person name="Ma J."/>
        </authorList>
    </citation>
    <scope>NUCLEOTIDE SEQUENCE [LARGE SCALE GENOMIC DNA]</scope>
    <source>
        <strain evidence="3">JCM 18303</strain>
    </source>
</reference>
<sequence>MPTASELVGRYCRLERLDPDRHAEGLFAADRRDTRGESWTYLPYGPFPDLDDYRKWLAAAAEPADPRFYAIVDAAERPLGVLSLMRMQPEFGVIEVGHVHYSPALQRTREATEAQYLVGRYVFDELGYRRWEWKCDALNDPSRAAAERLGFRYEGTFRQATVVKGRNRDTAWYSILDAEWPALRDRFEQWLRPDNFEPAGRQRSPL</sequence>
<proteinExistence type="predicted"/>
<dbReference type="Proteomes" id="UP001428817">
    <property type="component" value="Unassembled WGS sequence"/>
</dbReference>
<dbReference type="InterPro" id="IPR016181">
    <property type="entry name" value="Acyl_CoA_acyltransferase"/>
</dbReference>
<dbReference type="SUPFAM" id="SSF55729">
    <property type="entry name" value="Acyl-CoA N-acyltransferases (Nat)"/>
    <property type="match status" value="1"/>
</dbReference>
<dbReference type="InterPro" id="IPR000182">
    <property type="entry name" value="GNAT_dom"/>
</dbReference>
<name>A0ABP9QS48_9PSEU</name>
<dbReference type="Gene3D" id="3.40.630.30">
    <property type="match status" value="1"/>
</dbReference>
<comment type="caution">
    <text evidence="2">The sequence shown here is derived from an EMBL/GenBank/DDBJ whole genome shotgun (WGS) entry which is preliminary data.</text>
</comment>
<protein>
    <submittedName>
        <fullName evidence="2">GNAT family protein</fullName>
    </submittedName>
</protein>
<evidence type="ECO:0000313" key="2">
    <source>
        <dbReference type="EMBL" id="GAA5166398.1"/>
    </source>
</evidence>
<keyword evidence="3" id="KW-1185">Reference proteome</keyword>
<organism evidence="2 3">
    <name type="scientific">Pseudonocardia eucalypti</name>
    <dbReference type="NCBI Taxonomy" id="648755"/>
    <lineage>
        <taxon>Bacteria</taxon>
        <taxon>Bacillati</taxon>
        <taxon>Actinomycetota</taxon>
        <taxon>Actinomycetes</taxon>
        <taxon>Pseudonocardiales</taxon>
        <taxon>Pseudonocardiaceae</taxon>
        <taxon>Pseudonocardia</taxon>
    </lineage>
</organism>
<dbReference type="InterPro" id="IPR051908">
    <property type="entry name" value="Ribosomal_N-acetyltransferase"/>
</dbReference>